<dbReference type="PANTHER" id="PTHR45528">
    <property type="entry name" value="SENSOR HISTIDINE KINASE CPXA"/>
    <property type="match status" value="1"/>
</dbReference>
<dbReference type="SMART" id="SM00304">
    <property type="entry name" value="HAMP"/>
    <property type="match status" value="1"/>
</dbReference>
<name>A0ABQ6VQL8_9BACT</name>
<feature type="transmembrane region" description="Helical" evidence="8">
    <location>
        <begin position="7"/>
        <end position="25"/>
    </location>
</feature>
<dbReference type="SUPFAM" id="SSF158472">
    <property type="entry name" value="HAMP domain-like"/>
    <property type="match status" value="1"/>
</dbReference>
<feature type="transmembrane region" description="Helical" evidence="8">
    <location>
        <begin position="126"/>
        <end position="150"/>
    </location>
</feature>
<evidence type="ECO:0000256" key="5">
    <source>
        <dbReference type="ARBA" id="ARBA00022679"/>
    </source>
</evidence>
<keyword evidence="8" id="KW-0812">Transmembrane</keyword>
<dbReference type="PANTHER" id="PTHR45528:SF12">
    <property type="entry name" value="SENSOR HISTIDINE KINASE ARSS"/>
    <property type="match status" value="1"/>
</dbReference>
<organism evidence="11 12">
    <name type="scientific">Poseidonibacter ostreae</name>
    <dbReference type="NCBI Taxonomy" id="2654171"/>
    <lineage>
        <taxon>Bacteria</taxon>
        <taxon>Pseudomonadati</taxon>
        <taxon>Campylobacterota</taxon>
        <taxon>Epsilonproteobacteria</taxon>
        <taxon>Campylobacterales</taxon>
        <taxon>Arcobacteraceae</taxon>
        <taxon>Poseidonibacter</taxon>
    </lineage>
</organism>
<evidence type="ECO:0000256" key="1">
    <source>
        <dbReference type="ARBA" id="ARBA00000085"/>
    </source>
</evidence>
<comment type="caution">
    <text evidence="11">The sequence shown here is derived from an EMBL/GenBank/DDBJ whole genome shotgun (WGS) entry which is preliminary data.</text>
</comment>
<dbReference type="Gene3D" id="1.10.8.500">
    <property type="entry name" value="HAMP domain in histidine kinase"/>
    <property type="match status" value="1"/>
</dbReference>
<keyword evidence="7 8" id="KW-0472">Membrane</keyword>
<dbReference type="PROSITE" id="PS50109">
    <property type="entry name" value="HIS_KIN"/>
    <property type="match status" value="1"/>
</dbReference>
<protein>
    <recommendedName>
        <fullName evidence="3">histidine kinase</fullName>
        <ecNumber evidence="3">2.7.13.3</ecNumber>
    </recommendedName>
</protein>
<dbReference type="RefSeq" id="WP_152187293.1">
    <property type="nucleotide sequence ID" value="NZ_WFKI01000041.1"/>
</dbReference>
<dbReference type="Pfam" id="PF00672">
    <property type="entry name" value="HAMP"/>
    <property type="match status" value="1"/>
</dbReference>
<evidence type="ECO:0000256" key="6">
    <source>
        <dbReference type="ARBA" id="ARBA00022777"/>
    </source>
</evidence>
<dbReference type="InterPro" id="IPR003660">
    <property type="entry name" value="HAMP_dom"/>
</dbReference>
<comment type="catalytic activity">
    <reaction evidence="1">
        <text>ATP + protein L-histidine = ADP + protein N-phospho-L-histidine.</text>
        <dbReference type="EC" id="2.7.13.3"/>
    </reaction>
</comment>
<sequence length="395" mass="46049">MSLFKKITILFIISFILMTIIGLWIDIINNNRLNNLIKDKYKKVANELFINIYNNEDIKIIEKKYGLKKISSEKSINILHKENLTFGYIIIGKQSFSDEFIIKIKYLDEELTYETQDEDDIRDKNILNVLIFLDIFVLILIFLYIFKLLAPLKKINLKMKDFSQGKLETRINIESNDEIGELASSFDSMASNLENLIKTREVLLRDIGHELRTPIAKGKFAIEKIENNSQKEVFKKIFSDLEILTNDLIELEKLNTQSLEIKKFSVDTLVLSSLQKLYIEDESLVQLQINDNFTINADLYYLSIAVKNLIDNALKYTKKYPIIIKAENNTLSIINNADRLNKDINHYLKPFTQENSKKEGFGLGLSIVNKILQKHKLNLEYDYLDSNNIFSIKYN</sequence>
<gene>
    <name evidence="11" type="ORF">GBG18_00080</name>
</gene>
<dbReference type="Pfam" id="PF02518">
    <property type="entry name" value="HATPase_c"/>
    <property type="match status" value="1"/>
</dbReference>
<evidence type="ECO:0000259" key="9">
    <source>
        <dbReference type="PROSITE" id="PS50109"/>
    </source>
</evidence>
<comment type="subcellular location">
    <subcellularLocation>
        <location evidence="2">Membrane</location>
        <topology evidence="2">Multi-pass membrane protein</topology>
    </subcellularLocation>
</comment>
<evidence type="ECO:0000313" key="12">
    <source>
        <dbReference type="Proteomes" id="UP000461010"/>
    </source>
</evidence>
<keyword evidence="5" id="KW-0808">Transferase</keyword>
<evidence type="ECO:0000259" key="10">
    <source>
        <dbReference type="PROSITE" id="PS50885"/>
    </source>
</evidence>
<dbReference type="SMART" id="SM00387">
    <property type="entry name" value="HATPase_c"/>
    <property type="match status" value="1"/>
</dbReference>
<dbReference type="Proteomes" id="UP000461010">
    <property type="component" value="Unassembled WGS sequence"/>
</dbReference>
<accession>A0ABQ6VQL8</accession>
<dbReference type="PROSITE" id="PS50885">
    <property type="entry name" value="HAMP"/>
    <property type="match status" value="1"/>
</dbReference>
<dbReference type="InterPro" id="IPR036890">
    <property type="entry name" value="HATPase_C_sf"/>
</dbReference>
<keyword evidence="12" id="KW-1185">Reference proteome</keyword>
<reference evidence="11 12" key="1">
    <citation type="submission" date="2019-10" db="EMBL/GenBank/DDBJ databases">
        <title>Poseidonibacter ostreae sp. nov., isolated from the gut of the Ostrea denselamellosa.</title>
        <authorList>
            <person name="Choi A."/>
        </authorList>
    </citation>
    <scope>NUCLEOTIDE SEQUENCE [LARGE SCALE GENOMIC DNA]</scope>
    <source>
        <strain evidence="11 12">SJOD-M-5</strain>
    </source>
</reference>
<evidence type="ECO:0000256" key="3">
    <source>
        <dbReference type="ARBA" id="ARBA00012438"/>
    </source>
</evidence>
<dbReference type="CDD" id="cd00075">
    <property type="entry name" value="HATPase"/>
    <property type="match status" value="1"/>
</dbReference>
<keyword evidence="8" id="KW-1133">Transmembrane helix</keyword>
<dbReference type="InterPro" id="IPR036097">
    <property type="entry name" value="HisK_dim/P_sf"/>
</dbReference>
<keyword evidence="6" id="KW-0418">Kinase</keyword>
<evidence type="ECO:0000256" key="8">
    <source>
        <dbReference type="SAM" id="Phobius"/>
    </source>
</evidence>
<dbReference type="SUPFAM" id="SSF47384">
    <property type="entry name" value="Homodimeric domain of signal transducing histidine kinase"/>
    <property type="match status" value="1"/>
</dbReference>
<dbReference type="InterPro" id="IPR047994">
    <property type="entry name" value="ArsS-like"/>
</dbReference>
<dbReference type="Gene3D" id="1.10.287.130">
    <property type="match status" value="1"/>
</dbReference>
<evidence type="ECO:0000256" key="4">
    <source>
        <dbReference type="ARBA" id="ARBA00022553"/>
    </source>
</evidence>
<dbReference type="InterPro" id="IPR005467">
    <property type="entry name" value="His_kinase_dom"/>
</dbReference>
<dbReference type="CDD" id="cd06225">
    <property type="entry name" value="HAMP"/>
    <property type="match status" value="1"/>
</dbReference>
<evidence type="ECO:0000256" key="2">
    <source>
        <dbReference type="ARBA" id="ARBA00004141"/>
    </source>
</evidence>
<dbReference type="EMBL" id="WFKJ01000001">
    <property type="protein sequence ID" value="KAB7892907.1"/>
    <property type="molecule type" value="Genomic_DNA"/>
</dbReference>
<dbReference type="SUPFAM" id="SSF55874">
    <property type="entry name" value="ATPase domain of HSP90 chaperone/DNA topoisomerase II/histidine kinase"/>
    <property type="match status" value="1"/>
</dbReference>
<dbReference type="InterPro" id="IPR003594">
    <property type="entry name" value="HATPase_dom"/>
</dbReference>
<dbReference type="EC" id="2.7.13.3" evidence="3"/>
<keyword evidence="4" id="KW-0597">Phosphoprotein</keyword>
<proteinExistence type="predicted"/>
<dbReference type="Gene3D" id="3.30.565.10">
    <property type="entry name" value="Histidine kinase-like ATPase, C-terminal domain"/>
    <property type="match status" value="1"/>
</dbReference>
<evidence type="ECO:0000313" key="11">
    <source>
        <dbReference type="EMBL" id="KAB7892907.1"/>
    </source>
</evidence>
<feature type="domain" description="HAMP" evidence="10">
    <location>
        <begin position="146"/>
        <end position="198"/>
    </location>
</feature>
<evidence type="ECO:0000256" key="7">
    <source>
        <dbReference type="ARBA" id="ARBA00023136"/>
    </source>
</evidence>
<feature type="domain" description="Histidine kinase" evidence="9">
    <location>
        <begin position="206"/>
        <end position="395"/>
    </location>
</feature>
<dbReference type="InterPro" id="IPR050398">
    <property type="entry name" value="HssS/ArlS-like"/>
</dbReference>
<dbReference type="NCBIfam" id="NF038389">
    <property type="entry name" value="ArsS_fam_HK"/>
    <property type="match status" value="1"/>
</dbReference>